<dbReference type="Pfam" id="PF02082">
    <property type="entry name" value="Rrf2"/>
    <property type="match status" value="1"/>
</dbReference>
<keyword evidence="2" id="KW-1185">Reference proteome</keyword>
<dbReference type="OrthoDB" id="9808360at2"/>
<dbReference type="InterPro" id="IPR036388">
    <property type="entry name" value="WH-like_DNA-bd_sf"/>
</dbReference>
<comment type="caution">
    <text evidence="1">The sequence shown here is derived from an EMBL/GenBank/DDBJ whole genome shotgun (WGS) entry which is preliminary data.</text>
</comment>
<sequence>MRITQEADYGFRVVFYLSRLGYGKRVEAKTISQDENIPLRFLLKLLRKLTQSDIIKSYRGVNGGYALNQTPENITLKSVLESIDGPIHLNRCLYDPNHCNLKRSSLCGVHCALETVQHKLITELESINFKDILDGKIS</sequence>
<dbReference type="PROSITE" id="PS51197">
    <property type="entry name" value="HTH_RRF2_2"/>
    <property type="match status" value="1"/>
</dbReference>
<evidence type="ECO:0000313" key="2">
    <source>
        <dbReference type="Proteomes" id="UP000076603"/>
    </source>
</evidence>
<dbReference type="SUPFAM" id="SSF46785">
    <property type="entry name" value="Winged helix' DNA-binding domain"/>
    <property type="match status" value="1"/>
</dbReference>
<proteinExistence type="predicted"/>
<protein>
    <submittedName>
        <fullName evidence="1">HTH-type transcriptional regulator CymR</fullName>
    </submittedName>
</protein>
<dbReference type="PANTHER" id="PTHR33221:SF2">
    <property type="entry name" value="TRANSCRIPTIONAL REGULATOR"/>
    <property type="match status" value="1"/>
</dbReference>
<accession>A0A162UBJ5</accession>
<dbReference type="STRING" id="1121326.CLMAG_07910"/>
<dbReference type="RefSeq" id="WP_066618140.1">
    <property type="nucleotide sequence ID" value="NZ_FQXL01000012.1"/>
</dbReference>
<dbReference type="Proteomes" id="UP000076603">
    <property type="component" value="Unassembled WGS sequence"/>
</dbReference>
<dbReference type="Gene3D" id="1.10.10.10">
    <property type="entry name" value="Winged helix-like DNA-binding domain superfamily/Winged helix DNA-binding domain"/>
    <property type="match status" value="1"/>
</dbReference>
<dbReference type="PATRIC" id="fig|1121326.3.peg.749"/>
<gene>
    <name evidence="1" type="primary">cymR_1</name>
    <name evidence="1" type="ORF">CLMAG_07910</name>
</gene>
<dbReference type="PANTHER" id="PTHR33221">
    <property type="entry name" value="WINGED HELIX-TURN-HELIX TRANSCRIPTIONAL REGULATOR, RRF2 FAMILY"/>
    <property type="match status" value="1"/>
</dbReference>
<name>A0A162UBJ5_9CLOT</name>
<organism evidence="1 2">
    <name type="scientific">Clostridium magnum DSM 2767</name>
    <dbReference type="NCBI Taxonomy" id="1121326"/>
    <lineage>
        <taxon>Bacteria</taxon>
        <taxon>Bacillati</taxon>
        <taxon>Bacillota</taxon>
        <taxon>Clostridia</taxon>
        <taxon>Eubacteriales</taxon>
        <taxon>Clostridiaceae</taxon>
        <taxon>Clostridium</taxon>
    </lineage>
</organism>
<dbReference type="GO" id="GO:0003700">
    <property type="term" value="F:DNA-binding transcription factor activity"/>
    <property type="evidence" value="ECO:0007669"/>
    <property type="project" value="TreeGrafter"/>
</dbReference>
<dbReference type="InterPro" id="IPR036390">
    <property type="entry name" value="WH_DNA-bd_sf"/>
</dbReference>
<reference evidence="1 2" key="1">
    <citation type="submission" date="2016-04" db="EMBL/GenBank/DDBJ databases">
        <title>Genome sequence of Clostridium magnum DSM 2767.</title>
        <authorList>
            <person name="Poehlein A."/>
            <person name="Uhlig R."/>
            <person name="Fischer R."/>
            <person name="Bahl H."/>
            <person name="Daniel R."/>
        </authorList>
    </citation>
    <scope>NUCLEOTIDE SEQUENCE [LARGE SCALE GENOMIC DNA]</scope>
    <source>
        <strain evidence="1 2">DSM 2767</strain>
    </source>
</reference>
<dbReference type="FunFam" id="1.10.10.10:FF:000735">
    <property type="entry name" value="Rrf2 family transcriptional regulator"/>
    <property type="match status" value="1"/>
</dbReference>
<dbReference type="AlphaFoldDB" id="A0A162UBJ5"/>
<dbReference type="EMBL" id="LWAE01000001">
    <property type="protein sequence ID" value="KZL93740.1"/>
    <property type="molecule type" value="Genomic_DNA"/>
</dbReference>
<dbReference type="NCBIfam" id="TIGR00738">
    <property type="entry name" value="rrf2_super"/>
    <property type="match status" value="1"/>
</dbReference>
<dbReference type="InterPro" id="IPR000944">
    <property type="entry name" value="Tscrpt_reg_Rrf2"/>
</dbReference>
<evidence type="ECO:0000313" key="1">
    <source>
        <dbReference type="EMBL" id="KZL93740.1"/>
    </source>
</evidence>
<dbReference type="GO" id="GO:0005829">
    <property type="term" value="C:cytosol"/>
    <property type="evidence" value="ECO:0007669"/>
    <property type="project" value="TreeGrafter"/>
</dbReference>